<dbReference type="Pfam" id="PF08800">
    <property type="entry name" value="BT4734-like_N"/>
    <property type="match status" value="1"/>
</dbReference>
<feature type="domain" description="Primase C-terminal 2" evidence="1">
    <location>
        <begin position="216"/>
        <end position="278"/>
    </location>
</feature>
<proteinExistence type="predicted"/>
<comment type="caution">
    <text evidence="3">The sequence shown here is derived from an EMBL/GenBank/DDBJ whole genome shotgun (WGS) entry which is preliminary data.</text>
</comment>
<organism evidence="3 4">
    <name type="scientific">Dysgonomonas capnocytophagoides</name>
    <dbReference type="NCBI Taxonomy" id="45254"/>
    <lineage>
        <taxon>Bacteria</taxon>
        <taxon>Pseudomonadati</taxon>
        <taxon>Bacteroidota</taxon>
        <taxon>Bacteroidia</taxon>
        <taxon>Bacteroidales</taxon>
        <taxon>Dysgonomonadaceae</taxon>
        <taxon>Dysgonomonas</taxon>
    </lineage>
</organism>
<gene>
    <name evidence="3" type="ORF">E2605_09455</name>
</gene>
<accession>A0A4Y8L281</accession>
<dbReference type="AlphaFoldDB" id="A0A4Y8L281"/>
<dbReference type="Proteomes" id="UP000297861">
    <property type="component" value="Unassembled WGS sequence"/>
</dbReference>
<dbReference type="OrthoDB" id="2781056at2"/>
<reference evidence="3 4" key="1">
    <citation type="submission" date="2019-03" db="EMBL/GenBank/DDBJ databases">
        <title>San Antonio Military Medical Center submission to MRSN (WRAIR), pending publication.</title>
        <authorList>
            <person name="Blyth D.M."/>
            <person name="Mccarthy S.L."/>
            <person name="Schall S.E."/>
            <person name="Stam J.A."/>
            <person name="Ong A.C."/>
            <person name="Mcgann P.T."/>
        </authorList>
    </citation>
    <scope>NUCLEOTIDE SEQUENCE [LARGE SCALE GENOMIC DNA]</scope>
    <source>
        <strain evidence="3 4">MRSN571793</strain>
    </source>
</reference>
<evidence type="ECO:0000259" key="1">
    <source>
        <dbReference type="Pfam" id="PF08707"/>
    </source>
</evidence>
<dbReference type="InterPro" id="IPR014819">
    <property type="entry name" value="PriCT_2"/>
</dbReference>
<feature type="domain" description="BT4734-like N-terminal" evidence="2">
    <location>
        <begin position="52"/>
        <end position="169"/>
    </location>
</feature>
<name>A0A4Y8L281_9BACT</name>
<dbReference type="InterPro" id="IPR014907">
    <property type="entry name" value="BT4734-like_N"/>
</dbReference>
<sequence>MNSLDKKVSVYKNVFDNAGNVIDLRTFLLSDKYKNEVEQIRSEPDKTKRSELKKHIPAITISGIFEPIRADENLKEHSGLLCIDIDGQDNTHIKNFSNLKKQLSNLKEVLYCGLSVSGNGYFVIVPIAYPNKHREHFRAIKEDFMSYGIFIDNSCINVSRMRLYSYDSTPYINEKASMYNRLYIPPKSTYITYSNDATDNISTIVKKTAEYGICMTDSYSDWFNIGCALASELGESGRSHFHELSRMSNKYKPYETDKKYDSCLKTNRISIGTFFQIAADYGIRFKD</sequence>
<dbReference type="EMBL" id="SOML01000005">
    <property type="protein sequence ID" value="TFD96387.1"/>
    <property type="molecule type" value="Genomic_DNA"/>
</dbReference>
<keyword evidence="4" id="KW-1185">Reference proteome</keyword>
<evidence type="ECO:0000259" key="2">
    <source>
        <dbReference type="Pfam" id="PF08800"/>
    </source>
</evidence>
<dbReference type="GO" id="GO:0016817">
    <property type="term" value="F:hydrolase activity, acting on acid anhydrides"/>
    <property type="evidence" value="ECO:0007669"/>
    <property type="project" value="InterPro"/>
</dbReference>
<evidence type="ECO:0000313" key="3">
    <source>
        <dbReference type="EMBL" id="TFD96387.1"/>
    </source>
</evidence>
<protein>
    <submittedName>
        <fullName evidence="3">VirE protein</fullName>
    </submittedName>
</protein>
<dbReference type="Pfam" id="PF08707">
    <property type="entry name" value="PriCT_2"/>
    <property type="match status" value="1"/>
</dbReference>
<evidence type="ECO:0000313" key="4">
    <source>
        <dbReference type="Proteomes" id="UP000297861"/>
    </source>
</evidence>
<dbReference type="RefSeq" id="WP_134436259.1">
    <property type="nucleotide sequence ID" value="NZ_SOML01000005.1"/>
</dbReference>